<feature type="compositionally biased region" description="Basic and acidic residues" evidence="9">
    <location>
        <begin position="197"/>
        <end position="216"/>
    </location>
</feature>
<dbReference type="GO" id="GO:0005737">
    <property type="term" value="C:cytoplasm"/>
    <property type="evidence" value="ECO:0007669"/>
    <property type="project" value="TreeGrafter"/>
</dbReference>
<dbReference type="SMART" id="SM00160">
    <property type="entry name" value="RanBD"/>
    <property type="match status" value="1"/>
</dbReference>
<dbReference type="PROSITE" id="PS50196">
    <property type="entry name" value="RANBD1"/>
    <property type="match status" value="1"/>
</dbReference>
<accession>A0AAN9UZP6</accession>
<dbReference type="GO" id="GO:0005096">
    <property type="term" value="F:GTPase activator activity"/>
    <property type="evidence" value="ECO:0007669"/>
    <property type="project" value="UniProtKB-KW"/>
</dbReference>
<proteinExistence type="inferred from homology"/>
<feature type="compositionally biased region" description="Acidic residues" evidence="9">
    <location>
        <begin position="181"/>
        <end position="196"/>
    </location>
</feature>
<comment type="function">
    <text evidence="4">Plays a role in RAN-dependent nucleocytoplasmic transport. Alleviates the TNPO1-dependent inhibition of RAN GTPase activity and mediates the dissociation of RAN from proteins involved in transport into the nucleus. Induces a conformation change in the complex formed by XPO1 and RAN that triggers the release of the nuclear export signal of cargo proteins. Promotes the disassembly of the complex formed by RAN and importin beta. Promotes dissociation of RAN from a complex with KPNA2 and CSE1L. Required for normal mitotic spindle assembly and normal progress through mitosis via its effect on RAN. Does not increase the RAN GTPase activity by itself, but increases GTP hydrolysis mediated by RANGAP1. Inhibits RCC1-dependent exchange of RAN-bound GDP by GTP.</text>
</comment>
<evidence type="ECO:0000256" key="2">
    <source>
        <dbReference type="ARBA" id="ARBA00022553"/>
    </source>
</evidence>
<dbReference type="Gene3D" id="2.30.29.30">
    <property type="entry name" value="Pleckstrin-homology domain (PH domain)/Phosphotyrosine-binding domain (PTB)"/>
    <property type="match status" value="1"/>
</dbReference>
<dbReference type="AlphaFoldDB" id="A0AAN9UZP6"/>
<feature type="domain" description="RanBD1" evidence="10">
    <location>
        <begin position="26"/>
        <end position="164"/>
    </location>
</feature>
<dbReference type="InterPro" id="IPR011993">
    <property type="entry name" value="PH-like_dom_sf"/>
</dbReference>
<comment type="subunit">
    <text evidence="6">Interacts with RAN (via C-terminus of GTP-bound form) but not with GDP-bound RAN. Identified in a complex composed of RAN, RANGAP1 and RANBP1. Identified in a complex that contains TNPO1, RAN and RANBP1. Identified in a complex that contains CSE1L, KPNA2, RAN and RANBP1. Identified in a complex with nucleotide-free RAN and RCC1.</text>
</comment>
<evidence type="ECO:0000256" key="5">
    <source>
        <dbReference type="ARBA" id="ARBA00061276"/>
    </source>
</evidence>
<organism evidence="11 12">
    <name type="scientific">Gryllus longicercus</name>
    <dbReference type="NCBI Taxonomy" id="2509291"/>
    <lineage>
        <taxon>Eukaryota</taxon>
        <taxon>Metazoa</taxon>
        <taxon>Ecdysozoa</taxon>
        <taxon>Arthropoda</taxon>
        <taxon>Hexapoda</taxon>
        <taxon>Insecta</taxon>
        <taxon>Pterygota</taxon>
        <taxon>Neoptera</taxon>
        <taxon>Polyneoptera</taxon>
        <taxon>Orthoptera</taxon>
        <taxon>Ensifera</taxon>
        <taxon>Gryllidea</taxon>
        <taxon>Grylloidea</taxon>
        <taxon>Gryllidae</taxon>
        <taxon>Gryllinae</taxon>
        <taxon>Gryllus</taxon>
    </lineage>
</organism>
<evidence type="ECO:0000256" key="9">
    <source>
        <dbReference type="SAM" id="MobiDB-lite"/>
    </source>
</evidence>
<comment type="caution">
    <text evidence="11">The sequence shown here is derived from an EMBL/GenBank/DDBJ whole genome shotgun (WGS) entry which is preliminary data.</text>
</comment>
<dbReference type="Pfam" id="PF00638">
    <property type="entry name" value="Ran_BP1"/>
    <property type="match status" value="1"/>
</dbReference>
<keyword evidence="2" id="KW-0597">Phosphoprotein</keyword>
<feature type="region of interest" description="Disordered" evidence="9">
    <location>
        <begin position="172"/>
        <end position="216"/>
    </location>
</feature>
<dbReference type="PANTHER" id="PTHR23138:SF94">
    <property type="entry name" value="RAN BINDING PROTEIN 1"/>
    <property type="match status" value="1"/>
</dbReference>
<dbReference type="InterPro" id="IPR000156">
    <property type="entry name" value="Ran_bind_dom"/>
</dbReference>
<evidence type="ECO:0000256" key="4">
    <source>
        <dbReference type="ARBA" id="ARBA00056716"/>
    </source>
</evidence>
<dbReference type="EMBL" id="JAZDUA010000916">
    <property type="protein sequence ID" value="KAK7788816.1"/>
    <property type="molecule type" value="Genomic_DNA"/>
</dbReference>
<evidence type="ECO:0000256" key="7">
    <source>
        <dbReference type="ARBA" id="ARBA00067380"/>
    </source>
</evidence>
<keyword evidence="1" id="KW-0343">GTPase activation</keyword>
<dbReference type="Proteomes" id="UP001378592">
    <property type="component" value="Unassembled WGS sequence"/>
</dbReference>
<name>A0AAN9UZP6_9ORTH</name>
<dbReference type="InterPro" id="IPR045255">
    <property type="entry name" value="RanBP1-like"/>
</dbReference>
<keyword evidence="3" id="KW-0007">Acetylation</keyword>
<dbReference type="InterPro" id="IPR045256">
    <property type="entry name" value="RanBP1_RanBD"/>
</dbReference>
<evidence type="ECO:0000256" key="8">
    <source>
        <dbReference type="ARBA" id="ARBA00081162"/>
    </source>
</evidence>
<evidence type="ECO:0000259" key="10">
    <source>
        <dbReference type="PROSITE" id="PS50196"/>
    </source>
</evidence>
<dbReference type="GO" id="GO:0005643">
    <property type="term" value="C:nuclear pore"/>
    <property type="evidence" value="ECO:0007669"/>
    <property type="project" value="TreeGrafter"/>
</dbReference>
<dbReference type="FunFam" id="2.30.29.30:FF:000824">
    <property type="entry name" value="Ran-specific GTPase-activating protein"/>
    <property type="match status" value="1"/>
</dbReference>
<keyword evidence="12" id="KW-1185">Reference proteome</keyword>
<evidence type="ECO:0000256" key="3">
    <source>
        <dbReference type="ARBA" id="ARBA00022990"/>
    </source>
</evidence>
<dbReference type="PANTHER" id="PTHR23138">
    <property type="entry name" value="RAN BINDING PROTEIN"/>
    <property type="match status" value="1"/>
</dbReference>
<evidence type="ECO:0000313" key="12">
    <source>
        <dbReference type="Proteomes" id="UP001378592"/>
    </source>
</evidence>
<reference evidence="11 12" key="1">
    <citation type="submission" date="2024-03" db="EMBL/GenBank/DDBJ databases">
        <title>The genome assembly and annotation of the cricket Gryllus longicercus Weissman &amp; Gray.</title>
        <authorList>
            <person name="Szrajer S."/>
            <person name="Gray D."/>
            <person name="Ylla G."/>
        </authorList>
    </citation>
    <scope>NUCLEOTIDE SEQUENCE [LARGE SCALE GENOMIC DNA]</scope>
    <source>
        <strain evidence="11">DAG 2021-001</strain>
        <tissue evidence="11">Whole body minus gut</tissue>
    </source>
</reference>
<dbReference type="CDD" id="cd13179">
    <property type="entry name" value="RanBD_RanBP1"/>
    <property type="match status" value="1"/>
</dbReference>
<evidence type="ECO:0000256" key="6">
    <source>
        <dbReference type="ARBA" id="ARBA00066150"/>
    </source>
</evidence>
<sequence length="238" mass="27885">MAEEQVTHKTETVENRDDSLNEHDPHYEPIISLPEVCIPTMEEEELEMIKLRAKLFRYDKNEVPPEWKERGTGDIKLLRHKAKNSVRVVMRRDKTLKLCANHYVTPWMELKPSHGSDRAWVYSVEGDYADGEMKQELLAVRFANPENAKKWREKFEEAKVIVETECDIYKNGSDKQLNESSETEESESENKEECEEKDEKDSKIEKEENSEKVAKEEKVIKELEKLKVEDKPEVSGNE</sequence>
<protein>
    <recommendedName>
        <fullName evidence="7">Ran-specific GTPase-activating protein</fullName>
    </recommendedName>
    <alternativeName>
        <fullName evidence="8">Ran-binding protein 1</fullName>
    </alternativeName>
</protein>
<comment type="similarity">
    <text evidence="5">Belongs to the RANBP1 family.</text>
</comment>
<evidence type="ECO:0000256" key="1">
    <source>
        <dbReference type="ARBA" id="ARBA00022468"/>
    </source>
</evidence>
<gene>
    <name evidence="11" type="ORF">R5R35_010486</name>
</gene>
<feature type="region of interest" description="Disordered" evidence="9">
    <location>
        <begin position="1"/>
        <end position="26"/>
    </location>
</feature>
<dbReference type="GO" id="GO:0006913">
    <property type="term" value="P:nucleocytoplasmic transport"/>
    <property type="evidence" value="ECO:0007669"/>
    <property type="project" value="InterPro"/>
</dbReference>
<dbReference type="SUPFAM" id="SSF50729">
    <property type="entry name" value="PH domain-like"/>
    <property type="match status" value="1"/>
</dbReference>
<evidence type="ECO:0000313" key="11">
    <source>
        <dbReference type="EMBL" id="KAK7788816.1"/>
    </source>
</evidence>